<dbReference type="CDD" id="cd00082">
    <property type="entry name" value="HisKA"/>
    <property type="match status" value="1"/>
</dbReference>
<dbReference type="EMBL" id="FNQM01000003">
    <property type="protein sequence ID" value="SEA11923.1"/>
    <property type="molecule type" value="Genomic_DNA"/>
</dbReference>
<sequence>MSAGKTPSGVDVEALPDPLLLVRRADVCVIGANRAARVMIGLERADLIGRPISTLLDESPEELREYLALCAGSMQPMLGALKLRGAARARRVFGAAVAGAGEPVVALEFDAERRSRSDFIELTSKIDALHEEVGRRRAIEAALTEALEHARESDRLKEEFLRILSHEVRTPLNGVLGGVALLLHRIDDARLAAIAHEVRKSADALLSLFGDMLDLARARAGGLEPQLAATEICGVVRDAVSVVALSAREKGLALEVVTPPTALTMRTDERLLRQILLNLLSNALKFTPAGRVSLRLEPIGPPRAVRIEVEDDGPGVPDAIAGKIFEPFFQGSTGETRGYRGVGLGLAIASAFAEQLGGALRLAPRRGRGAIFELALPSRP</sequence>
<feature type="domain" description="Histidine kinase" evidence="7">
    <location>
        <begin position="163"/>
        <end position="380"/>
    </location>
</feature>
<evidence type="ECO:0000256" key="3">
    <source>
        <dbReference type="ARBA" id="ARBA00022553"/>
    </source>
</evidence>
<dbReference type="PANTHER" id="PTHR43711:SF1">
    <property type="entry name" value="HISTIDINE KINASE 1"/>
    <property type="match status" value="1"/>
</dbReference>
<protein>
    <recommendedName>
        <fullName evidence="2">histidine kinase</fullName>
        <ecNumber evidence="2">2.7.13.3</ecNumber>
    </recommendedName>
</protein>
<organism evidence="8 9">
    <name type="scientific">Rubrimonas cliftonensis</name>
    <dbReference type="NCBI Taxonomy" id="89524"/>
    <lineage>
        <taxon>Bacteria</taxon>
        <taxon>Pseudomonadati</taxon>
        <taxon>Pseudomonadota</taxon>
        <taxon>Alphaproteobacteria</taxon>
        <taxon>Rhodobacterales</taxon>
        <taxon>Paracoccaceae</taxon>
        <taxon>Rubrimonas</taxon>
    </lineage>
</organism>
<reference evidence="8 9" key="1">
    <citation type="submission" date="2016-10" db="EMBL/GenBank/DDBJ databases">
        <authorList>
            <person name="de Groot N.N."/>
        </authorList>
    </citation>
    <scope>NUCLEOTIDE SEQUENCE [LARGE SCALE GENOMIC DNA]</scope>
    <source>
        <strain evidence="8 9">DSM 15345</strain>
    </source>
</reference>
<dbReference type="InterPro" id="IPR013767">
    <property type="entry name" value="PAS_fold"/>
</dbReference>
<dbReference type="SUPFAM" id="SSF47384">
    <property type="entry name" value="Homodimeric domain of signal transducing histidine kinase"/>
    <property type="match status" value="1"/>
</dbReference>
<dbReference type="SUPFAM" id="SSF55874">
    <property type="entry name" value="ATPase domain of HSP90 chaperone/DNA topoisomerase II/histidine kinase"/>
    <property type="match status" value="1"/>
</dbReference>
<dbReference type="InterPro" id="IPR004358">
    <property type="entry name" value="Sig_transdc_His_kin-like_C"/>
</dbReference>
<name>A0A1H3YKA4_9RHOB</name>
<dbReference type="InterPro" id="IPR035965">
    <property type="entry name" value="PAS-like_dom_sf"/>
</dbReference>
<dbReference type="Proteomes" id="UP000198703">
    <property type="component" value="Unassembled WGS sequence"/>
</dbReference>
<dbReference type="Pfam" id="PF00512">
    <property type="entry name" value="HisKA"/>
    <property type="match status" value="1"/>
</dbReference>
<dbReference type="InterPro" id="IPR000014">
    <property type="entry name" value="PAS"/>
</dbReference>
<evidence type="ECO:0000313" key="8">
    <source>
        <dbReference type="EMBL" id="SEA11923.1"/>
    </source>
</evidence>
<accession>A0A1H3YKA4</accession>
<dbReference type="SMART" id="SM00387">
    <property type="entry name" value="HATPase_c"/>
    <property type="match status" value="1"/>
</dbReference>
<dbReference type="CDD" id="cd00130">
    <property type="entry name" value="PAS"/>
    <property type="match status" value="1"/>
</dbReference>
<dbReference type="RefSeq" id="WP_093250367.1">
    <property type="nucleotide sequence ID" value="NZ_FNQM01000003.1"/>
</dbReference>
<dbReference type="InterPro" id="IPR003594">
    <property type="entry name" value="HATPase_dom"/>
</dbReference>
<evidence type="ECO:0000313" key="9">
    <source>
        <dbReference type="Proteomes" id="UP000198703"/>
    </source>
</evidence>
<dbReference type="EC" id="2.7.13.3" evidence="2"/>
<dbReference type="InterPro" id="IPR005467">
    <property type="entry name" value="His_kinase_dom"/>
</dbReference>
<evidence type="ECO:0000256" key="2">
    <source>
        <dbReference type="ARBA" id="ARBA00012438"/>
    </source>
</evidence>
<evidence type="ECO:0000256" key="1">
    <source>
        <dbReference type="ARBA" id="ARBA00000085"/>
    </source>
</evidence>
<evidence type="ECO:0000256" key="4">
    <source>
        <dbReference type="ARBA" id="ARBA00022679"/>
    </source>
</evidence>
<dbReference type="InterPro" id="IPR003661">
    <property type="entry name" value="HisK_dim/P_dom"/>
</dbReference>
<comment type="catalytic activity">
    <reaction evidence="1">
        <text>ATP + protein L-histidine = ADP + protein N-phospho-L-histidine.</text>
        <dbReference type="EC" id="2.7.13.3"/>
    </reaction>
</comment>
<evidence type="ECO:0000256" key="6">
    <source>
        <dbReference type="ARBA" id="ARBA00023012"/>
    </source>
</evidence>
<keyword evidence="3" id="KW-0597">Phosphoprotein</keyword>
<dbReference type="OrthoDB" id="9801651at2"/>
<keyword evidence="9" id="KW-1185">Reference proteome</keyword>
<evidence type="ECO:0000259" key="7">
    <source>
        <dbReference type="PROSITE" id="PS50109"/>
    </source>
</evidence>
<evidence type="ECO:0000256" key="5">
    <source>
        <dbReference type="ARBA" id="ARBA00022777"/>
    </source>
</evidence>
<dbReference type="PRINTS" id="PR00344">
    <property type="entry name" value="BCTRLSENSOR"/>
</dbReference>
<dbReference type="InterPro" id="IPR036890">
    <property type="entry name" value="HATPase_C_sf"/>
</dbReference>
<dbReference type="GO" id="GO:0006355">
    <property type="term" value="P:regulation of DNA-templated transcription"/>
    <property type="evidence" value="ECO:0007669"/>
    <property type="project" value="InterPro"/>
</dbReference>
<dbReference type="Pfam" id="PF02518">
    <property type="entry name" value="HATPase_c"/>
    <property type="match status" value="1"/>
</dbReference>
<dbReference type="PROSITE" id="PS50109">
    <property type="entry name" value="HIS_KIN"/>
    <property type="match status" value="1"/>
</dbReference>
<dbReference type="GO" id="GO:0000155">
    <property type="term" value="F:phosphorelay sensor kinase activity"/>
    <property type="evidence" value="ECO:0007669"/>
    <property type="project" value="InterPro"/>
</dbReference>
<dbReference type="Gene3D" id="3.30.450.20">
    <property type="entry name" value="PAS domain"/>
    <property type="match status" value="1"/>
</dbReference>
<dbReference type="SMART" id="SM00388">
    <property type="entry name" value="HisKA"/>
    <property type="match status" value="1"/>
</dbReference>
<dbReference type="STRING" id="89524.SAMN05444370_103135"/>
<dbReference type="AlphaFoldDB" id="A0A1H3YKA4"/>
<dbReference type="SUPFAM" id="SSF55785">
    <property type="entry name" value="PYP-like sensor domain (PAS domain)"/>
    <property type="match status" value="1"/>
</dbReference>
<dbReference type="InterPro" id="IPR036097">
    <property type="entry name" value="HisK_dim/P_sf"/>
</dbReference>
<keyword evidence="4" id="KW-0808">Transferase</keyword>
<gene>
    <name evidence="8" type="ORF">SAMN05444370_103135</name>
</gene>
<keyword evidence="6" id="KW-0902">Two-component regulatory system</keyword>
<keyword evidence="5 8" id="KW-0418">Kinase</keyword>
<proteinExistence type="predicted"/>
<dbReference type="Pfam" id="PF00989">
    <property type="entry name" value="PAS"/>
    <property type="match status" value="1"/>
</dbReference>
<dbReference type="Gene3D" id="3.30.565.10">
    <property type="entry name" value="Histidine kinase-like ATPase, C-terminal domain"/>
    <property type="match status" value="1"/>
</dbReference>
<dbReference type="InterPro" id="IPR050736">
    <property type="entry name" value="Sensor_HK_Regulatory"/>
</dbReference>
<dbReference type="PANTHER" id="PTHR43711">
    <property type="entry name" value="TWO-COMPONENT HISTIDINE KINASE"/>
    <property type="match status" value="1"/>
</dbReference>
<dbReference type="Gene3D" id="1.10.287.130">
    <property type="match status" value="1"/>
</dbReference>